<dbReference type="GO" id="GO:0004366">
    <property type="term" value="F:glycerol-3-phosphate O-acyltransferase activity"/>
    <property type="evidence" value="ECO:0007669"/>
    <property type="project" value="TreeGrafter"/>
</dbReference>
<dbReference type="OMA" id="RFNLEWY"/>
<reference evidence="10" key="2">
    <citation type="journal article" date="2007" name="PLoS Biol.">
        <title>Survey sequencing and comparative analysis of the elephant shark (Callorhinchus milii) genome.</title>
        <authorList>
            <person name="Venkatesh B."/>
            <person name="Kirkness E.F."/>
            <person name="Loh Y.H."/>
            <person name="Halpern A.L."/>
            <person name="Lee A.P."/>
            <person name="Johnson J."/>
            <person name="Dandona N."/>
            <person name="Viswanathan L.D."/>
            <person name="Tay A."/>
            <person name="Venter J.C."/>
            <person name="Strausberg R.L."/>
            <person name="Brenner S."/>
        </authorList>
    </citation>
    <scope>NUCLEOTIDE SEQUENCE [LARGE SCALE GENOMIC DNA]</scope>
</reference>
<sequence length="673" mass="76328">MAVSGMASSAVESLYPQRNPTLSKRDGFEDMMEDRRRCSDLKYAMRYYTPVLYKYLVPRTPSVIKSVVLKSDQVQHVIKQLSKETGESPDIIGEEAAEILEKMGHGLRLSVVRFFAFTLSKIFKALFQKVRVNEEGIQKLHQAIREYPVILLPSHRSYIDFLMLSYIMYTYDLCLPVIAAGMDFMGMKIVGEMLRMSGAFFIRRSFGGDKLYWAIFSEYVKTILRNGDAPVEFFVEGTRSRTGKSLTPKLGLLNIAIEPFLMGEVFDTYLVPISISYERILEESLYAHELLGVPKPKESTSGLLKARKILSDNFGSIHVYFGQPISVRTLATGAVRRAQYNLVPRHIPQRPSEDVYKFLDAIGHRMVLLQQKNMVISPWPLMATVLMQNLPGIPLLDVIRKTLWLKEIAEAFGAFIDWPANVPSDKVILSSLALHRNIVKTVKNQVLLCQEETQTTLEKVFKHTVSVLMCASYRNQILHLFLRPALVAIAFQITCSCKRGDVYGCFSFLQELLSNEFIFLTGNGVKDFDEGLYLLMKCNAIQVSHTDLYVSEKGKSTLSFLSSMFWPFLDGYRVICKYLLSKEFSEDFTEKMFITEIRTYAAELILAGAIKYNEVLSVDMQKNALAAFVRLGAIHKIKTADGIVCKVNRSVVEKVAEMLASKIPMKNTVMARL</sequence>
<dbReference type="InterPro" id="IPR022284">
    <property type="entry name" value="GPAT/DHAPAT"/>
</dbReference>
<dbReference type="AlphaFoldDB" id="A0A4W3GQC7"/>
<proteinExistence type="inferred from homology"/>
<comment type="pathway">
    <text evidence="6">Phospholipid metabolism.</text>
</comment>
<evidence type="ECO:0000313" key="10">
    <source>
        <dbReference type="Proteomes" id="UP000314986"/>
    </source>
</evidence>
<gene>
    <name evidence="9" type="primary">gnpat</name>
</gene>
<dbReference type="CTD" id="8443"/>
<evidence type="ECO:0000256" key="5">
    <source>
        <dbReference type="ARBA" id="ARBA00023315"/>
    </source>
</evidence>
<dbReference type="InParanoid" id="A0A4W3GQC7"/>
<dbReference type="CDD" id="cd07993">
    <property type="entry name" value="LPLAT_DHAPAT-like"/>
    <property type="match status" value="1"/>
</dbReference>
<dbReference type="GO" id="GO:0008611">
    <property type="term" value="P:ether lipid biosynthetic process"/>
    <property type="evidence" value="ECO:0007669"/>
    <property type="project" value="TreeGrafter"/>
</dbReference>
<keyword evidence="3 7" id="KW-0808">Transferase</keyword>
<dbReference type="InterPro" id="IPR045520">
    <property type="entry name" value="GPAT/DHAPAT_C"/>
</dbReference>
<dbReference type="InterPro" id="IPR041728">
    <property type="entry name" value="GPAT/DHAPAT_LPLAT"/>
</dbReference>
<dbReference type="RefSeq" id="XP_007895006.1">
    <property type="nucleotide sequence ID" value="XM_007896815.2"/>
</dbReference>
<dbReference type="OrthoDB" id="10255570at2759"/>
<comment type="similarity">
    <text evidence="2 7">Belongs to the GPAT/DAPAT family.</text>
</comment>
<dbReference type="GO" id="GO:0008654">
    <property type="term" value="P:phospholipid biosynthetic process"/>
    <property type="evidence" value="ECO:0007669"/>
    <property type="project" value="TreeGrafter"/>
</dbReference>
<evidence type="ECO:0000313" key="9">
    <source>
        <dbReference type="Ensembl" id="ENSCMIP00000006233.1"/>
    </source>
</evidence>
<feature type="domain" description="Phospholipid/glycerol acyltransferase" evidence="8">
    <location>
        <begin position="149"/>
        <end position="278"/>
    </location>
</feature>
<evidence type="ECO:0000256" key="1">
    <source>
        <dbReference type="ARBA" id="ARBA00004184"/>
    </source>
</evidence>
<evidence type="ECO:0000256" key="6">
    <source>
        <dbReference type="ARBA" id="ARBA00025707"/>
    </source>
</evidence>
<dbReference type="GO" id="GO:0005778">
    <property type="term" value="C:peroxisomal membrane"/>
    <property type="evidence" value="ECO:0007669"/>
    <property type="project" value="TreeGrafter"/>
</dbReference>
<dbReference type="KEGG" id="cmk:103180557"/>
<dbReference type="Pfam" id="PF19277">
    <property type="entry name" value="GPAT_C"/>
    <property type="match status" value="1"/>
</dbReference>
<organism evidence="9 10">
    <name type="scientific">Callorhinchus milii</name>
    <name type="common">Ghost shark</name>
    <dbReference type="NCBI Taxonomy" id="7868"/>
    <lineage>
        <taxon>Eukaryota</taxon>
        <taxon>Metazoa</taxon>
        <taxon>Chordata</taxon>
        <taxon>Craniata</taxon>
        <taxon>Vertebrata</taxon>
        <taxon>Chondrichthyes</taxon>
        <taxon>Holocephali</taxon>
        <taxon>Chimaeriformes</taxon>
        <taxon>Callorhinchidae</taxon>
        <taxon>Callorhinchus</taxon>
    </lineage>
</organism>
<dbReference type="GO" id="GO:0012505">
    <property type="term" value="C:endomembrane system"/>
    <property type="evidence" value="ECO:0007669"/>
    <property type="project" value="UniProtKB-SubCell"/>
</dbReference>
<dbReference type="GeneTree" id="ENSGT00520000055570"/>
<dbReference type="STRING" id="7868.ENSCMIP00000006233"/>
<evidence type="ECO:0000259" key="8">
    <source>
        <dbReference type="SMART" id="SM00563"/>
    </source>
</evidence>
<dbReference type="SMART" id="SM00563">
    <property type="entry name" value="PlsC"/>
    <property type="match status" value="1"/>
</dbReference>
<dbReference type="GO" id="GO:0019432">
    <property type="term" value="P:triglyceride biosynthetic process"/>
    <property type="evidence" value="ECO:0007669"/>
    <property type="project" value="TreeGrafter"/>
</dbReference>
<dbReference type="Proteomes" id="UP000314986">
    <property type="component" value="Unassembled WGS sequence"/>
</dbReference>
<evidence type="ECO:0000256" key="7">
    <source>
        <dbReference type="PIRNR" id="PIRNR000437"/>
    </source>
</evidence>
<dbReference type="PIRSF" id="PIRSF000437">
    <property type="entry name" value="GPAT_DHAPAT"/>
    <property type="match status" value="1"/>
</dbReference>
<dbReference type="PANTHER" id="PTHR12563:SF17">
    <property type="entry name" value="DIHYDROXYACETONE PHOSPHATE ACYLTRANSFERASE"/>
    <property type="match status" value="1"/>
</dbReference>
<dbReference type="GO" id="GO:0016287">
    <property type="term" value="F:glycerone-phosphate O-acyltransferase activity"/>
    <property type="evidence" value="ECO:0007669"/>
    <property type="project" value="TreeGrafter"/>
</dbReference>
<dbReference type="GO" id="GO:0031966">
    <property type="term" value="C:mitochondrial membrane"/>
    <property type="evidence" value="ECO:0007669"/>
    <property type="project" value="TreeGrafter"/>
</dbReference>
<name>A0A4W3GQC7_CALMI</name>
<dbReference type="Ensembl" id="ENSCMIT00000006440.1">
    <property type="protein sequence ID" value="ENSCMIP00000006233.1"/>
    <property type="gene ID" value="ENSCMIG00000003373.1"/>
</dbReference>
<reference evidence="9" key="5">
    <citation type="submission" date="2025-09" db="UniProtKB">
        <authorList>
            <consortium name="Ensembl"/>
        </authorList>
    </citation>
    <scope>IDENTIFICATION</scope>
</reference>
<protein>
    <submittedName>
        <fullName evidence="9">Glyceronephosphate O-acyltransferase</fullName>
    </submittedName>
</protein>
<evidence type="ECO:0000256" key="3">
    <source>
        <dbReference type="ARBA" id="ARBA00022679"/>
    </source>
</evidence>
<dbReference type="InterPro" id="IPR002123">
    <property type="entry name" value="Plipid/glycerol_acylTrfase"/>
</dbReference>
<comment type="subcellular location">
    <subcellularLocation>
        <location evidence="1">Endomembrane system</location>
        <topology evidence="1">Peripheral membrane protein</topology>
    </subcellularLocation>
</comment>
<evidence type="ECO:0000256" key="4">
    <source>
        <dbReference type="ARBA" id="ARBA00023136"/>
    </source>
</evidence>
<keyword evidence="5 7" id="KW-0012">Acyltransferase</keyword>
<reference evidence="10" key="1">
    <citation type="journal article" date="2006" name="Science">
        <title>Ancient noncoding elements conserved in the human genome.</title>
        <authorList>
            <person name="Venkatesh B."/>
            <person name="Kirkness E.F."/>
            <person name="Loh Y.H."/>
            <person name="Halpern A.L."/>
            <person name="Lee A.P."/>
            <person name="Johnson J."/>
            <person name="Dandona N."/>
            <person name="Viswanathan L.D."/>
            <person name="Tay A."/>
            <person name="Venter J.C."/>
            <person name="Strausberg R.L."/>
            <person name="Brenner S."/>
        </authorList>
    </citation>
    <scope>NUCLEOTIDE SEQUENCE [LARGE SCALE GENOMIC DNA]</scope>
</reference>
<keyword evidence="10" id="KW-1185">Reference proteome</keyword>
<dbReference type="GO" id="GO:0006631">
    <property type="term" value="P:fatty acid metabolic process"/>
    <property type="evidence" value="ECO:0007669"/>
    <property type="project" value="TreeGrafter"/>
</dbReference>
<dbReference type="GeneID" id="103180557"/>
<evidence type="ECO:0000256" key="2">
    <source>
        <dbReference type="ARBA" id="ARBA00007937"/>
    </source>
</evidence>
<reference evidence="10" key="3">
    <citation type="journal article" date="2014" name="Nature">
        <title>Elephant shark genome provides unique insights into gnathostome evolution.</title>
        <authorList>
            <consortium name="International Elephant Shark Genome Sequencing Consortium"/>
            <person name="Venkatesh B."/>
            <person name="Lee A.P."/>
            <person name="Ravi V."/>
            <person name="Maurya A.K."/>
            <person name="Lian M.M."/>
            <person name="Swann J.B."/>
            <person name="Ohta Y."/>
            <person name="Flajnik M.F."/>
            <person name="Sutoh Y."/>
            <person name="Kasahara M."/>
            <person name="Hoon S."/>
            <person name="Gangu V."/>
            <person name="Roy S.W."/>
            <person name="Irimia M."/>
            <person name="Korzh V."/>
            <person name="Kondrychyn I."/>
            <person name="Lim Z.W."/>
            <person name="Tay B.H."/>
            <person name="Tohari S."/>
            <person name="Kong K.W."/>
            <person name="Ho S."/>
            <person name="Lorente-Galdos B."/>
            <person name="Quilez J."/>
            <person name="Marques-Bonet T."/>
            <person name="Raney B.J."/>
            <person name="Ingham P.W."/>
            <person name="Tay A."/>
            <person name="Hillier L.W."/>
            <person name="Minx P."/>
            <person name="Boehm T."/>
            <person name="Wilson R.K."/>
            <person name="Brenner S."/>
            <person name="Warren W.C."/>
        </authorList>
    </citation>
    <scope>NUCLEOTIDE SEQUENCE [LARGE SCALE GENOMIC DNA]</scope>
</reference>
<keyword evidence="4" id="KW-0472">Membrane</keyword>
<dbReference type="Pfam" id="PF01553">
    <property type="entry name" value="Acyltransferase"/>
    <property type="match status" value="1"/>
</dbReference>
<accession>A0A4W3GQC7</accession>
<reference evidence="9" key="4">
    <citation type="submission" date="2025-08" db="UniProtKB">
        <authorList>
            <consortium name="Ensembl"/>
        </authorList>
    </citation>
    <scope>IDENTIFICATION</scope>
</reference>
<dbReference type="SUPFAM" id="SSF69593">
    <property type="entry name" value="Glycerol-3-phosphate (1)-acyltransferase"/>
    <property type="match status" value="1"/>
</dbReference>
<dbReference type="PANTHER" id="PTHR12563">
    <property type="entry name" value="GLYCEROL-3-PHOSPHATE ACYLTRANSFERASE"/>
    <property type="match status" value="1"/>
</dbReference>